<keyword evidence="3 7" id="KW-0597">Phosphoprotein</keyword>
<dbReference type="SUPFAM" id="SSF52172">
    <property type="entry name" value="CheY-like"/>
    <property type="match status" value="1"/>
</dbReference>
<reference evidence="10 11" key="1">
    <citation type="submission" date="2007-08" db="EMBL/GenBank/DDBJ databases">
        <title>Complete sequence of Roseiflexus castenholzii DSM 13941.</title>
        <authorList>
            <consortium name="US DOE Joint Genome Institute"/>
            <person name="Copeland A."/>
            <person name="Lucas S."/>
            <person name="Lapidus A."/>
            <person name="Barry K."/>
            <person name="Glavina del Rio T."/>
            <person name="Dalin E."/>
            <person name="Tice H."/>
            <person name="Pitluck S."/>
            <person name="Thompson L.S."/>
            <person name="Brettin T."/>
            <person name="Bruce D."/>
            <person name="Detter J.C."/>
            <person name="Han C."/>
            <person name="Tapia R."/>
            <person name="Schmutz J."/>
            <person name="Larimer F."/>
            <person name="Land M."/>
            <person name="Hauser L."/>
            <person name="Kyrpides N."/>
            <person name="Mikhailova N."/>
            <person name="Bryant D.A."/>
            <person name="Hanada S."/>
            <person name="Tsukatani Y."/>
            <person name="Richardson P."/>
        </authorList>
    </citation>
    <scope>NUCLEOTIDE SEQUENCE [LARGE SCALE GENOMIC DNA]</scope>
    <source>
        <strain evidence="11">DSM 13941 / HLO8</strain>
    </source>
</reference>
<dbReference type="SMART" id="SM00065">
    <property type="entry name" value="GAF"/>
    <property type="match status" value="1"/>
</dbReference>
<dbReference type="HOGENOM" id="CLU_000445_114_72_0"/>
<dbReference type="SUPFAM" id="SSF47384">
    <property type="entry name" value="Homodimeric domain of signal transducing histidine kinase"/>
    <property type="match status" value="1"/>
</dbReference>
<dbReference type="PRINTS" id="PR00344">
    <property type="entry name" value="BCTRLSENSOR"/>
</dbReference>
<dbReference type="SUPFAM" id="SSF55781">
    <property type="entry name" value="GAF domain-like"/>
    <property type="match status" value="1"/>
</dbReference>
<dbReference type="PROSITE" id="PS50109">
    <property type="entry name" value="HIS_KIN"/>
    <property type="match status" value="1"/>
</dbReference>
<evidence type="ECO:0000259" key="9">
    <source>
        <dbReference type="PROSITE" id="PS50110"/>
    </source>
</evidence>
<keyword evidence="4 10" id="KW-0808">Transferase</keyword>
<proteinExistence type="predicted"/>
<dbReference type="GO" id="GO:0009927">
    <property type="term" value="F:histidine phosphotransfer kinase activity"/>
    <property type="evidence" value="ECO:0007669"/>
    <property type="project" value="TreeGrafter"/>
</dbReference>
<dbReference type="RefSeq" id="WP_012119800.1">
    <property type="nucleotide sequence ID" value="NC_009767.1"/>
</dbReference>
<dbReference type="Pfam" id="PF00512">
    <property type="entry name" value="HisKA"/>
    <property type="match status" value="1"/>
</dbReference>
<evidence type="ECO:0000256" key="4">
    <source>
        <dbReference type="ARBA" id="ARBA00022679"/>
    </source>
</evidence>
<dbReference type="CDD" id="cd00082">
    <property type="entry name" value="HisKA"/>
    <property type="match status" value="1"/>
</dbReference>
<dbReference type="EMBL" id="CP000804">
    <property type="protein sequence ID" value="ABU57370.1"/>
    <property type="molecule type" value="Genomic_DNA"/>
</dbReference>
<feature type="modified residue" description="4-aspartylphosphate" evidence="7">
    <location>
        <position position="70"/>
    </location>
</feature>
<dbReference type="SMART" id="SM00448">
    <property type="entry name" value="REC"/>
    <property type="match status" value="1"/>
</dbReference>
<dbReference type="KEGG" id="rca:Rcas_1273"/>
<dbReference type="GO" id="GO:0000155">
    <property type="term" value="F:phosphorelay sensor kinase activity"/>
    <property type="evidence" value="ECO:0007669"/>
    <property type="project" value="InterPro"/>
</dbReference>
<dbReference type="CDD" id="cd16922">
    <property type="entry name" value="HATPase_EvgS-ArcB-TorS-like"/>
    <property type="match status" value="1"/>
</dbReference>
<dbReference type="PANTHER" id="PTHR43047:SF72">
    <property type="entry name" value="OSMOSENSING HISTIDINE PROTEIN KINASE SLN1"/>
    <property type="match status" value="1"/>
</dbReference>
<comment type="catalytic activity">
    <reaction evidence="1">
        <text>ATP + protein L-histidine = ADP + protein N-phospho-L-histidine.</text>
        <dbReference type="EC" id="2.7.13.3"/>
    </reaction>
</comment>
<dbReference type="SMART" id="SM00388">
    <property type="entry name" value="HisKA"/>
    <property type="match status" value="1"/>
</dbReference>
<gene>
    <name evidence="10" type="ordered locus">Rcas_1273</name>
</gene>
<accession>A7NIR7</accession>
<dbReference type="Proteomes" id="UP000000263">
    <property type="component" value="Chromosome"/>
</dbReference>
<dbReference type="InterPro" id="IPR001789">
    <property type="entry name" value="Sig_transdc_resp-reg_receiver"/>
</dbReference>
<protein>
    <recommendedName>
        <fullName evidence="2">histidine kinase</fullName>
        <ecNumber evidence="2">2.7.13.3</ecNumber>
    </recommendedName>
</protein>
<dbReference type="Pfam" id="PF13185">
    <property type="entry name" value="GAF_2"/>
    <property type="match status" value="1"/>
</dbReference>
<dbReference type="EC" id="2.7.13.3" evidence="2"/>
<dbReference type="PANTHER" id="PTHR43047">
    <property type="entry name" value="TWO-COMPONENT HISTIDINE PROTEIN KINASE"/>
    <property type="match status" value="1"/>
</dbReference>
<dbReference type="eggNOG" id="COG2204">
    <property type="taxonomic scope" value="Bacteria"/>
</dbReference>
<sequence>MRQAIDTGSFTSLTNASPPRLLIVDDEQHMCDVCSRTLQRAGYDVMATIDPHVAIAALDSGQQFDLLLTDIKMPTMSGLDLAQIAREKDPEIAIIIMTGYASLENLHQSVRRGVADFLSKPFELEQLRLAVDQALRKRAIQQDNFRLRTLEQLLAVSEAFSATLELPELARIALDAMIDRSGFQTGFLLLGDESETLSQAVAHPHDARLTDAGQELAKRSFELRQLLYEHTALYGTRHTRRLHTALAVPLRAQGRVNGVVVLCDERSTTLRPGVQQGLMLLANHAGAALRNAALYQQLDEAYQRRQELDRLKSEFIAIASHELRTPLSIVLGYTMMVRDQVEGGQREYLQRVLEGAQRIKEIVDDMVNLRHIDTGEAQPQLAPLDLVGTIRQAVEHLRSSVELSGRTIVTHLPEMLPPILTDREKVVLVLNHLLSNAIKFTPAQGQITVTISVRPYADIEKMNSASISKPSAALRTLPWVIVDVADTGIGIPAREQMRIFDRFYQVGDSLTRERGGVGLGLALVRELIASLGGAVWVVSREGEGSTFSFALPFRQT</sequence>
<dbReference type="InterPro" id="IPR011006">
    <property type="entry name" value="CheY-like_superfamily"/>
</dbReference>
<evidence type="ECO:0000256" key="2">
    <source>
        <dbReference type="ARBA" id="ARBA00012438"/>
    </source>
</evidence>
<evidence type="ECO:0000256" key="1">
    <source>
        <dbReference type="ARBA" id="ARBA00000085"/>
    </source>
</evidence>
<keyword evidence="5 10" id="KW-0418">Kinase</keyword>
<dbReference type="Gene3D" id="3.30.565.10">
    <property type="entry name" value="Histidine kinase-like ATPase, C-terminal domain"/>
    <property type="match status" value="1"/>
</dbReference>
<dbReference type="Pfam" id="PF02518">
    <property type="entry name" value="HATPase_c"/>
    <property type="match status" value="1"/>
</dbReference>
<keyword evidence="11" id="KW-1185">Reference proteome</keyword>
<dbReference type="AlphaFoldDB" id="A7NIR7"/>
<dbReference type="GO" id="GO:0005886">
    <property type="term" value="C:plasma membrane"/>
    <property type="evidence" value="ECO:0007669"/>
    <property type="project" value="TreeGrafter"/>
</dbReference>
<dbReference type="eggNOG" id="COG2205">
    <property type="taxonomic scope" value="Bacteria"/>
</dbReference>
<feature type="domain" description="Response regulatory" evidence="9">
    <location>
        <begin position="20"/>
        <end position="135"/>
    </location>
</feature>
<evidence type="ECO:0000256" key="5">
    <source>
        <dbReference type="ARBA" id="ARBA00022777"/>
    </source>
</evidence>
<dbReference type="InterPro" id="IPR036890">
    <property type="entry name" value="HATPase_C_sf"/>
</dbReference>
<dbReference type="InterPro" id="IPR029016">
    <property type="entry name" value="GAF-like_dom_sf"/>
</dbReference>
<dbReference type="InterPro" id="IPR036097">
    <property type="entry name" value="HisK_dim/P_sf"/>
</dbReference>
<feature type="domain" description="Histidine kinase" evidence="8">
    <location>
        <begin position="318"/>
        <end position="555"/>
    </location>
</feature>
<dbReference type="InterPro" id="IPR004358">
    <property type="entry name" value="Sig_transdc_His_kin-like_C"/>
</dbReference>
<dbReference type="InterPro" id="IPR005467">
    <property type="entry name" value="His_kinase_dom"/>
</dbReference>
<dbReference type="InterPro" id="IPR003018">
    <property type="entry name" value="GAF"/>
</dbReference>
<dbReference type="FunFam" id="3.30.565.10:FF:000006">
    <property type="entry name" value="Sensor histidine kinase WalK"/>
    <property type="match status" value="1"/>
</dbReference>
<keyword evidence="6" id="KW-0902">Two-component regulatory system</keyword>
<dbReference type="SUPFAM" id="SSF55874">
    <property type="entry name" value="ATPase domain of HSP90 chaperone/DNA topoisomerase II/histidine kinase"/>
    <property type="match status" value="1"/>
</dbReference>
<dbReference type="Gene3D" id="1.10.287.130">
    <property type="match status" value="1"/>
</dbReference>
<evidence type="ECO:0000256" key="3">
    <source>
        <dbReference type="ARBA" id="ARBA00022553"/>
    </source>
</evidence>
<evidence type="ECO:0000313" key="11">
    <source>
        <dbReference type="Proteomes" id="UP000000263"/>
    </source>
</evidence>
<dbReference type="Pfam" id="PF00072">
    <property type="entry name" value="Response_reg"/>
    <property type="match status" value="1"/>
</dbReference>
<dbReference type="Gene3D" id="3.40.50.2300">
    <property type="match status" value="1"/>
</dbReference>
<dbReference type="InterPro" id="IPR003594">
    <property type="entry name" value="HATPase_dom"/>
</dbReference>
<dbReference type="PROSITE" id="PS50110">
    <property type="entry name" value="RESPONSE_REGULATORY"/>
    <property type="match status" value="1"/>
</dbReference>
<dbReference type="OrthoDB" id="9813394at2"/>
<evidence type="ECO:0000256" key="6">
    <source>
        <dbReference type="ARBA" id="ARBA00023012"/>
    </source>
</evidence>
<organism evidence="10 11">
    <name type="scientific">Roseiflexus castenholzii (strain DSM 13941 / HLO8)</name>
    <dbReference type="NCBI Taxonomy" id="383372"/>
    <lineage>
        <taxon>Bacteria</taxon>
        <taxon>Bacillati</taxon>
        <taxon>Chloroflexota</taxon>
        <taxon>Chloroflexia</taxon>
        <taxon>Chloroflexales</taxon>
        <taxon>Roseiflexineae</taxon>
        <taxon>Roseiflexaceae</taxon>
        <taxon>Roseiflexus</taxon>
    </lineage>
</organism>
<dbReference type="STRING" id="383372.Rcas_1273"/>
<dbReference type="InterPro" id="IPR003661">
    <property type="entry name" value="HisK_dim/P_dom"/>
</dbReference>
<dbReference type="Gene3D" id="3.30.450.40">
    <property type="match status" value="1"/>
</dbReference>
<evidence type="ECO:0000256" key="7">
    <source>
        <dbReference type="PROSITE-ProRule" id="PRU00169"/>
    </source>
</evidence>
<dbReference type="SMART" id="SM00387">
    <property type="entry name" value="HATPase_c"/>
    <property type="match status" value="1"/>
</dbReference>
<evidence type="ECO:0000259" key="8">
    <source>
        <dbReference type="PROSITE" id="PS50109"/>
    </source>
</evidence>
<name>A7NIR7_ROSCS</name>
<evidence type="ECO:0000313" key="10">
    <source>
        <dbReference type="EMBL" id="ABU57370.1"/>
    </source>
</evidence>